<dbReference type="RefSeq" id="WP_347787897.1">
    <property type="nucleotide sequence ID" value="NZ_JBDQQU010000074.1"/>
</dbReference>
<dbReference type="Proteomes" id="UP001438292">
    <property type="component" value="Unassembled WGS sequence"/>
</dbReference>
<feature type="transmembrane region" description="Helical" evidence="1">
    <location>
        <begin position="7"/>
        <end position="26"/>
    </location>
</feature>
<organism evidence="2 3">
    <name type="scientific">Chromobacterium piscinae</name>
    <dbReference type="NCBI Taxonomy" id="686831"/>
    <lineage>
        <taxon>Bacteria</taxon>
        <taxon>Pseudomonadati</taxon>
        <taxon>Pseudomonadota</taxon>
        <taxon>Betaproteobacteria</taxon>
        <taxon>Neisseriales</taxon>
        <taxon>Chromobacteriaceae</taxon>
        <taxon>Chromobacterium</taxon>
    </lineage>
</organism>
<dbReference type="EMBL" id="JBDQQU010000074">
    <property type="protein sequence ID" value="MEO3956587.1"/>
    <property type="molecule type" value="Genomic_DNA"/>
</dbReference>
<protein>
    <recommendedName>
        <fullName evidence="4">AsmA family protein</fullName>
    </recommendedName>
</protein>
<keyword evidence="3" id="KW-1185">Reference proteome</keyword>
<reference evidence="2 3" key="1">
    <citation type="submission" date="2024-05" db="EMBL/GenBank/DDBJ databases">
        <authorList>
            <person name="De Oliveira J.P."/>
            <person name="Noriler S.A."/>
            <person name="De Oliveira A.G."/>
            <person name="Sipoli D.S."/>
        </authorList>
    </citation>
    <scope>NUCLEOTIDE SEQUENCE [LARGE SCALE GENOMIC DNA]</scope>
    <source>
        <strain evidence="2 3">LABIM186</strain>
    </source>
</reference>
<keyword evidence="1" id="KW-1133">Transmembrane helix</keyword>
<feature type="non-terminal residue" evidence="2">
    <location>
        <position position="64"/>
    </location>
</feature>
<evidence type="ECO:0000313" key="2">
    <source>
        <dbReference type="EMBL" id="MEO3956587.1"/>
    </source>
</evidence>
<keyword evidence="1" id="KW-0472">Membrane</keyword>
<sequence length="64" mass="7394">MKFLGKFFLTVLLLLVLSLVVIYVLLQTQWGAGWFSRYVSDKTAWHLSLSKIEHNFSSPSHIIL</sequence>
<evidence type="ECO:0000256" key="1">
    <source>
        <dbReference type="SAM" id="Phobius"/>
    </source>
</evidence>
<name>A0ABV0H9U4_9NEIS</name>
<evidence type="ECO:0000313" key="3">
    <source>
        <dbReference type="Proteomes" id="UP001438292"/>
    </source>
</evidence>
<gene>
    <name evidence="2" type="ORF">ABH309_19285</name>
</gene>
<evidence type="ECO:0008006" key="4">
    <source>
        <dbReference type="Google" id="ProtNLM"/>
    </source>
</evidence>
<proteinExistence type="predicted"/>
<accession>A0ABV0H9U4</accession>
<keyword evidence="1" id="KW-0812">Transmembrane</keyword>
<comment type="caution">
    <text evidence="2">The sequence shown here is derived from an EMBL/GenBank/DDBJ whole genome shotgun (WGS) entry which is preliminary data.</text>
</comment>